<evidence type="ECO:0000313" key="4">
    <source>
        <dbReference type="Proteomes" id="UP001629230"/>
    </source>
</evidence>
<keyword evidence="4" id="KW-1185">Reference proteome</keyword>
<evidence type="ECO:0000313" key="3">
    <source>
        <dbReference type="EMBL" id="MFM0007492.1"/>
    </source>
</evidence>
<dbReference type="SUPFAM" id="SSF117782">
    <property type="entry name" value="YbjQ-like"/>
    <property type="match status" value="1"/>
</dbReference>
<evidence type="ECO:0000256" key="2">
    <source>
        <dbReference type="HAMAP-Rule" id="MF_00338"/>
    </source>
</evidence>
<organism evidence="3 4">
    <name type="scientific">Paraburkholderia dipogonis</name>
    <dbReference type="NCBI Taxonomy" id="1211383"/>
    <lineage>
        <taxon>Bacteria</taxon>
        <taxon>Pseudomonadati</taxon>
        <taxon>Pseudomonadota</taxon>
        <taxon>Betaproteobacteria</taxon>
        <taxon>Burkholderiales</taxon>
        <taxon>Burkholderiaceae</taxon>
        <taxon>Paraburkholderia</taxon>
    </lineage>
</organism>
<dbReference type="PANTHER" id="PTHR34068:SF2">
    <property type="entry name" value="UPF0145 PROTEIN SCO3412"/>
    <property type="match status" value="1"/>
</dbReference>
<gene>
    <name evidence="3" type="ORF">PQR57_41930</name>
</gene>
<dbReference type="EMBL" id="JAQQEZ010000061">
    <property type="protein sequence ID" value="MFM0007492.1"/>
    <property type="molecule type" value="Genomic_DNA"/>
</dbReference>
<dbReference type="Proteomes" id="UP001629230">
    <property type="component" value="Unassembled WGS sequence"/>
</dbReference>
<dbReference type="InterPro" id="IPR035439">
    <property type="entry name" value="UPF0145_dom_sf"/>
</dbReference>
<dbReference type="InterPro" id="IPR002765">
    <property type="entry name" value="UPF0145_YbjQ-like"/>
</dbReference>
<name>A0ABW9B3L8_9BURK</name>
<sequence>MIERNMVTTAFELPGYRIERSFGVARGIIVRSRSIVGALGASLQTIFGGNISLYTSLCERARQDAYERMLAQAEGLGANGIIGMRYDATEIARGITEVLCYGTAVHATSLH</sequence>
<dbReference type="Pfam" id="PF01906">
    <property type="entry name" value="YbjQ_1"/>
    <property type="match status" value="1"/>
</dbReference>
<comment type="similarity">
    <text evidence="1 2">Belongs to the UPF0145 family.</text>
</comment>
<dbReference type="RefSeq" id="WP_408182149.1">
    <property type="nucleotide sequence ID" value="NZ_JAQQEZ010000061.1"/>
</dbReference>
<accession>A0ABW9B3L8</accession>
<dbReference type="Gene3D" id="3.30.110.70">
    <property type="entry name" value="Hypothetical protein apc22750. Chain B"/>
    <property type="match status" value="1"/>
</dbReference>
<proteinExistence type="inferred from homology"/>
<comment type="caution">
    <text evidence="3">The sequence shown here is derived from an EMBL/GenBank/DDBJ whole genome shotgun (WGS) entry which is preliminary data.</text>
</comment>
<dbReference type="PANTHER" id="PTHR34068">
    <property type="entry name" value="UPF0145 PROTEIN YBJQ"/>
    <property type="match status" value="1"/>
</dbReference>
<reference evidence="3 4" key="1">
    <citation type="journal article" date="2024" name="Chem. Sci.">
        <title>Discovery of megapolipeptins by genome mining of a Burkholderiales bacteria collection.</title>
        <authorList>
            <person name="Paulo B.S."/>
            <person name="Recchia M.J.J."/>
            <person name="Lee S."/>
            <person name="Fergusson C.H."/>
            <person name="Romanowski S.B."/>
            <person name="Hernandez A."/>
            <person name="Krull N."/>
            <person name="Liu D.Y."/>
            <person name="Cavanagh H."/>
            <person name="Bos A."/>
            <person name="Gray C.A."/>
            <person name="Murphy B.T."/>
            <person name="Linington R.G."/>
            <person name="Eustaquio A.S."/>
        </authorList>
    </citation>
    <scope>NUCLEOTIDE SEQUENCE [LARGE SCALE GENOMIC DNA]</scope>
    <source>
        <strain evidence="3 4">RL17-350-BIC-A</strain>
    </source>
</reference>
<protein>
    <recommendedName>
        <fullName evidence="2">UPF0145 protein PQR57_41930</fullName>
    </recommendedName>
</protein>
<dbReference type="HAMAP" id="MF_00338">
    <property type="entry name" value="UPF0145"/>
    <property type="match status" value="1"/>
</dbReference>
<evidence type="ECO:0000256" key="1">
    <source>
        <dbReference type="ARBA" id="ARBA00010751"/>
    </source>
</evidence>